<reference evidence="1 2" key="2">
    <citation type="submission" date="2018-11" db="EMBL/GenBank/DDBJ databases">
        <authorList>
            <consortium name="Pathogen Informatics"/>
        </authorList>
    </citation>
    <scope>NUCLEOTIDE SEQUENCE [LARGE SCALE GENOMIC DNA]</scope>
</reference>
<dbReference type="Pfam" id="PF07542">
    <property type="entry name" value="ATP12"/>
    <property type="match status" value="1"/>
</dbReference>
<reference evidence="3" key="1">
    <citation type="submission" date="2016-06" db="UniProtKB">
        <authorList>
            <consortium name="WormBaseParasite"/>
        </authorList>
    </citation>
    <scope>IDENTIFICATION</scope>
</reference>
<dbReference type="GO" id="GO:0005739">
    <property type="term" value="C:mitochondrion"/>
    <property type="evidence" value="ECO:0007669"/>
    <property type="project" value="TreeGrafter"/>
</dbReference>
<dbReference type="SUPFAM" id="SSF160909">
    <property type="entry name" value="ATP12-like"/>
    <property type="match status" value="1"/>
</dbReference>
<evidence type="ECO:0000313" key="2">
    <source>
        <dbReference type="Proteomes" id="UP000267606"/>
    </source>
</evidence>
<keyword evidence="2" id="KW-1185">Reference proteome</keyword>
<dbReference type="PANTHER" id="PTHR21013:SF10">
    <property type="entry name" value="ATP SYNTHASE MITOCHONDRIAL F1 COMPLEX ASSEMBLY FACTOR 2"/>
    <property type="match status" value="1"/>
</dbReference>
<name>A0A183HEP4_9BILA</name>
<dbReference type="InterPro" id="IPR023335">
    <property type="entry name" value="ATP12_ortho_dom_sf"/>
</dbReference>
<dbReference type="EMBL" id="UZAJ01005401">
    <property type="protein sequence ID" value="VDO44918.1"/>
    <property type="molecule type" value="Genomic_DNA"/>
</dbReference>
<evidence type="ECO:0000313" key="1">
    <source>
        <dbReference type="EMBL" id="VDO44918.1"/>
    </source>
</evidence>
<dbReference type="WBParaSite" id="OFLC_0000595501-mRNA-1">
    <property type="protein sequence ID" value="OFLC_0000595501-mRNA-1"/>
    <property type="gene ID" value="OFLC_0000595501"/>
</dbReference>
<dbReference type="AlphaFoldDB" id="A0A183HEP4"/>
<dbReference type="Proteomes" id="UP000267606">
    <property type="component" value="Unassembled WGS sequence"/>
</dbReference>
<proteinExistence type="predicted"/>
<evidence type="ECO:0000313" key="3">
    <source>
        <dbReference type="WBParaSite" id="OFLC_0000595501-mRNA-1"/>
    </source>
</evidence>
<dbReference type="GO" id="GO:0033615">
    <property type="term" value="P:mitochondrial proton-transporting ATP synthase complex assembly"/>
    <property type="evidence" value="ECO:0007669"/>
    <property type="project" value="TreeGrafter"/>
</dbReference>
<protein>
    <submittedName>
        <fullName evidence="3">ATP12-domain-containing protein</fullName>
    </submittedName>
</protein>
<dbReference type="InterPro" id="IPR011419">
    <property type="entry name" value="ATP12_ATP_synth-F1-assembly"/>
</dbReference>
<dbReference type="STRING" id="387005.A0A183HEP4"/>
<dbReference type="PANTHER" id="PTHR21013">
    <property type="entry name" value="ATP SYNTHASE MITOCHONDRIAL F1 COMPLEX ASSEMBLY FACTOR 2/ATP12 PROTEIN, MITOCHONDRIAL PRECURSOR"/>
    <property type="match status" value="1"/>
</dbReference>
<sequence>MQKNELKTNLMRLTGLIFTAIDNPMSLKKSDLLSQMLQFLDKDTILYRLEENSKLLELEEKNWNPIVEWVNWEYGLSVKPSYSLVEDAKIDNNSRIRLANQLSNYSFLQLVGLQYATESLKSVFLTLATISSRLHVDEAVELALLEQKYQSDIWGKVEWAHDIEREELISRLAAGILLVHLGDLEPECVTKSGENEMVKNDTKVV</sequence>
<organism evidence="3">
    <name type="scientific">Onchocerca flexuosa</name>
    <dbReference type="NCBI Taxonomy" id="387005"/>
    <lineage>
        <taxon>Eukaryota</taxon>
        <taxon>Metazoa</taxon>
        <taxon>Ecdysozoa</taxon>
        <taxon>Nematoda</taxon>
        <taxon>Chromadorea</taxon>
        <taxon>Rhabditida</taxon>
        <taxon>Spirurina</taxon>
        <taxon>Spiruromorpha</taxon>
        <taxon>Filarioidea</taxon>
        <taxon>Onchocercidae</taxon>
        <taxon>Onchocerca</taxon>
    </lineage>
</organism>
<accession>A0A183HEP4</accession>
<gene>
    <name evidence="1" type="ORF">OFLC_LOCUS5956</name>
</gene>
<dbReference type="Gene3D" id="1.10.3580.10">
    <property type="entry name" value="ATP12 ATPase"/>
    <property type="match status" value="1"/>
</dbReference>